<proteinExistence type="predicted"/>
<dbReference type="AlphaFoldDB" id="A0A9X3F5U8"/>
<keyword evidence="1" id="KW-0812">Transmembrane</keyword>
<keyword evidence="3" id="KW-1185">Reference proteome</keyword>
<sequence length="200" mass="20827">MDLDATTPPSRARVALAWRVGVRPRSPRLVPALLCLALAAAIPHRLDASLASALRAAWSGEGAYVLWDMCFATWPMVVAGAAVVVTLATAASGSFGWVEGERSRLGRVGAVRPGVGSAVVAVAVLIVLALAVRGVIAGAARGVAAGEASLVALWVEWLRRALLAAGCVTLVAAVLELVLMRGALRRALYQTRREAEESSR</sequence>
<dbReference type="RefSeq" id="WP_267775491.1">
    <property type="nucleotide sequence ID" value="NZ_JAPNKE010000002.1"/>
</dbReference>
<accession>A0A9X3F5U8</accession>
<protein>
    <submittedName>
        <fullName evidence="2">Uncharacterized protein</fullName>
    </submittedName>
</protein>
<feature type="transmembrane region" description="Helical" evidence="1">
    <location>
        <begin position="118"/>
        <end position="141"/>
    </location>
</feature>
<name>A0A9X3F5U8_9BACT</name>
<organism evidence="2 3">
    <name type="scientific">Nannocystis pusilla</name>
    <dbReference type="NCBI Taxonomy" id="889268"/>
    <lineage>
        <taxon>Bacteria</taxon>
        <taxon>Pseudomonadati</taxon>
        <taxon>Myxococcota</taxon>
        <taxon>Polyangia</taxon>
        <taxon>Nannocystales</taxon>
        <taxon>Nannocystaceae</taxon>
        <taxon>Nannocystis</taxon>
    </lineage>
</organism>
<feature type="transmembrane region" description="Helical" evidence="1">
    <location>
        <begin position="161"/>
        <end position="184"/>
    </location>
</feature>
<keyword evidence="1" id="KW-1133">Transmembrane helix</keyword>
<comment type="caution">
    <text evidence="2">The sequence shown here is derived from an EMBL/GenBank/DDBJ whole genome shotgun (WGS) entry which is preliminary data.</text>
</comment>
<evidence type="ECO:0000313" key="2">
    <source>
        <dbReference type="EMBL" id="MCY1012168.1"/>
    </source>
</evidence>
<gene>
    <name evidence="2" type="ORF">OV079_42840</name>
</gene>
<feature type="transmembrane region" description="Helical" evidence="1">
    <location>
        <begin position="77"/>
        <end position="98"/>
    </location>
</feature>
<evidence type="ECO:0000313" key="3">
    <source>
        <dbReference type="Proteomes" id="UP001150924"/>
    </source>
</evidence>
<dbReference type="EMBL" id="JAPNKE010000002">
    <property type="protein sequence ID" value="MCY1012168.1"/>
    <property type="molecule type" value="Genomic_DNA"/>
</dbReference>
<reference evidence="2" key="1">
    <citation type="submission" date="2022-11" db="EMBL/GenBank/DDBJ databases">
        <title>Minimal conservation of predation-associated metabolite biosynthetic gene clusters underscores biosynthetic potential of Myxococcota including descriptions for ten novel species: Archangium lansinium sp. nov., Myxococcus landrumus sp. nov., Nannocystis bai.</title>
        <authorList>
            <person name="Ahearne A."/>
            <person name="Stevens C."/>
            <person name="Phillips K."/>
        </authorList>
    </citation>
    <scope>NUCLEOTIDE SEQUENCE</scope>
    <source>
        <strain evidence="2">Na p29</strain>
    </source>
</reference>
<evidence type="ECO:0000256" key="1">
    <source>
        <dbReference type="SAM" id="Phobius"/>
    </source>
</evidence>
<keyword evidence="1" id="KW-0472">Membrane</keyword>
<dbReference type="Proteomes" id="UP001150924">
    <property type="component" value="Unassembled WGS sequence"/>
</dbReference>